<protein>
    <submittedName>
        <fullName evidence="3">Uncharacterized protein</fullName>
    </submittedName>
</protein>
<dbReference type="EMBL" id="KI674023">
    <property type="protein sequence ID" value="ETL35346.1"/>
    <property type="molecule type" value="Genomic_DNA"/>
</dbReference>
<dbReference type="VEuPathDB" id="FungiDB:PPTG_02987"/>
<feature type="coiled-coil region" evidence="1">
    <location>
        <begin position="75"/>
        <end position="102"/>
    </location>
</feature>
<evidence type="ECO:0000313" key="3">
    <source>
        <dbReference type="EMBL" id="ETL35346.1"/>
    </source>
</evidence>
<feature type="non-terminal residue" evidence="3">
    <location>
        <position position="147"/>
    </location>
</feature>
<evidence type="ECO:0000256" key="1">
    <source>
        <dbReference type="SAM" id="Coils"/>
    </source>
</evidence>
<dbReference type="Proteomes" id="UP000053864">
    <property type="component" value="Unassembled WGS sequence"/>
</dbReference>
<proteinExistence type="predicted"/>
<feature type="region of interest" description="Disordered" evidence="2">
    <location>
        <begin position="1"/>
        <end position="25"/>
    </location>
</feature>
<gene>
    <name evidence="3" type="ORF">L916_12506</name>
</gene>
<keyword evidence="1" id="KW-0175">Coiled coil</keyword>
<evidence type="ECO:0000256" key="2">
    <source>
        <dbReference type="SAM" id="MobiDB-lite"/>
    </source>
</evidence>
<reference evidence="3" key="1">
    <citation type="submission" date="2013-11" db="EMBL/GenBank/DDBJ databases">
        <title>The Genome Sequence of Phytophthora parasitica CJ05E6.</title>
        <authorList>
            <consortium name="The Broad Institute Genomics Platform"/>
            <person name="Russ C."/>
            <person name="Tyler B."/>
            <person name="Panabieres F."/>
            <person name="Shan W."/>
            <person name="Tripathy S."/>
            <person name="Grunwald N."/>
            <person name="Machado M."/>
            <person name="Johnson C.S."/>
            <person name="Arredondo F."/>
            <person name="Hong C."/>
            <person name="Coffey M."/>
            <person name="Young S.K."/>
            <person name="Zeng Q."/>
            <person name="Gargeya S."/>
            <person name="Fitzgerald M."/>
            <person name="Abouelleil A."/>
            <person name="Alvarado L."/>
            <person name="Chapman S.B."/>
            <person name="Gainer-Dewar J."/>
            <person name="Goldberg J."/>
            <person name="Griggs A."/>
            <person name="Gujja S."/>
            <person name="Hansen M."/>
            <person name="Howarth C."/>
            <person name="Imamovic A."/>
            <person name="Ireland A."/>
            <person name="Larimer J."/>
            <person name="McCowan C."/>
            <person name="Murphy C."/>
            <person name="Pearson M."/>
            <person name="Poon T.W."/>
            <person name="Priest M."/>
            <person name="Roberts A."/>
            <person name="Saif S."/>
            <person name="Shea T."/>
            <person name="Sykes S."/>
            <person name="Wortman J."/>
            <person name="Nusbaum C."/>
            <person name="Birren B."/>
        </authorList>
    </citation>
    <scope>NUCLEOTIDE SEQUENCE [LARGE SCALE GENOMIC DNA]</scope>
    <source>
        <strain evidence="3">CJ05E6</strain>
    </source>
</reference>
<sequence>MKEEQLLHTQQPCAVEPPAKPKKKRIRRQKLELEYLRGLVGKLEQQMTQLKTRQREDAGHTTAVNAEMSIWKGIAERQQTERARAEEKNQKLRASLEGQLKLATKLERLLRKRLRDEEVAELADNKRFKLPAVAPTDDEIFADQLAH</sequence>
<organism evidence="3">
    <name type="scientific">Phytophthora nicotianae</name>
    <name type="common">Potato buckeye rot agent</name>
    <name type="synonym">Phytophthora parasitica</name>
    <dbReference type="NCBI Taxonomy" id="4792"/>
    <lineage>
        <taxon>Eukaryota</taxon>
        <taxon>Sar</taxon>
        <taxon>Stramenopiles</taxon>
        <taxon>Oomycota</taxon>
        <taxon>Peronosporomycetes</taxon>
        <taxon>Peronosporales</taxon>
        <taxon>Peronosporaceae</taxon>
        <taxon>Phytophthora</taxon>
    </lineage>
</organism>
<accession>W2IMI9</accession>
<name>W2IMI9_PHYNI</name>
<dbReference type="AlphaFoldDB" id="W2IMI9"/>